<protein>
    <submittedName>
        <fullName evidence="1">Uncharacterized protein</fullName>
    </submittedName>
</protein>
<organism evidence="1 2">
    <name type="scientific">Colletotrichum costaricense</name>
    <dbReference type="NCBI Taxonomy" id="1209916"/>
    <lineage>
        <taxon>Eukaryota</taxon>
        <taxon>Fungi</taxon>
        <taxon>Dikarya</taxon>
        <taxon>Ascomycota</taxon>
        <taxon>Pezizomycotina</taxon>
        <taxon>Sordariomycetes</taxon>
        <taxon>Hypocreomycetidae</taxon>
        <taxon>Glomerellales</taxon>
        <taxon>Glomerellaceae</taxon>
        <taxon>Colletotrichum</taxon>
        <taxon>Colletotrichum acutatum species complex</taxon>
    </lineage>
</organism>
<evidence type="ECO:0000313" key="1">
    <source>
        <dbReference type="EMBL" id="KAK1539308.1"/>
    </source>
</evidence>
<dbReference type="GeneID" id="85332366"/>
<name>A0AAI9Z9E4_9PEZI</name>
<comment type="caution">
    <text evidence="1">The sequence shown here is derived from an EMBL/GenBank/DDBJ whole genome shotgun (WGS) entry which is preliminary data.</text>
</comment>
<accession>A0AAI9Z9E4</accession>
<reference evidence="1 2" key="1">
    <citation type="submission" date="2016-10" db="EMBL/GenBank/DDBJ databases">
        <title>The genome sequence of Colletotrichum fioriniae PJ7.</title>
        <authorList>
            <person name="Baroncelli R."/>
        </authorList>
    </citation>
    <scope>NUCLEOTIDE SEQUENCE [LARGE SCALE GENOMIC DNA]</scope>
    <source>
        <strain evidence="1 2">IMI 309622</strain>
    </source>
</reference>
<keyword evidence="2" id="KW-1185">Reference proteome</keyword>
<sequence length="226" mass="24905">MRGYDSLLSWQVSIRATIAARSQVASVKASSHNPGYDTLHGHSGLKGEFVPAIWNLSVTSPVLTLQSFEEVKMTDADTTATSTSQQSKETLGLRPGWTAGVEIEQFNEQTTHQRHPLNCRMAETDLAGRRADDTARYANSQIILSDIEDLQEIVGRFDSDEEVVVDADKKIYVQANNGKKALNYFHKNWQAQVGINTLENTKKPGIIAKGSVVSEKPGASTKREED</sequence>
<dbReference type="AlphaFoldDB" id="A0AAI9Z9E4"/>
<dbReference type="RefSeq" id="XP_060320257.1">
    <property type="nucleotide sequence ID" value="XM_060448819.1"/>
</dbReference>
<proteinExistence type="predicted"/>
<dbReference type="Proteomes" id="UP001240678">
    <property type="component" value="Unassembled WGS sequence"/>
</dbReference>
<dbReference type="EMBL" id="MOOE01000001">
    <property type="protein sequence ID" value="KAK1539308.1"/>
    <property type="molecule type" value="Genomic_DNA"/>
</dbReference>
<gene>
    <name evidence="1" type="ORF">CCOS01_00622</name>
</gene>
<evidence type="ECO:0000313" key="2">
    <source>
        <dbReference type="Proteomes" id="UP001240678"/>
    </source>
</evidence>